<dbReference type="EMBL" id="JAULSW010000001">
    <property type="protein sequence ID" value="KAK3393755.1"/>
    <property type="molecule type" value="Genomic_DNA"/>
</dbReference>
<comment type="catalytic activity">
    <reaction evidence="9">
        <text>L-methionyl-[protein] + S-adenosyl-L-methionine = S-methyl-L-methionyl-[protein] + S-adenosyl-L-homocysteine</text>
        <dbReference type="Rhea" id="RHEA:60560"/>
        <dbReference type="Rhea" id="RHEA-COMP:12313"/>
        <dbReference type="Rhea" id="RHEA-COMP:15592"/>
        <dbReference type="ChEBI" id="CHEBI:16044"/>
        <dbReference type="ChEBI" id="CHEBI:57856"/>
        <dbReference type="ChEBI" id="CHEBI:59789"/>
        <dbReference type="ChEBI" id="CHEBI:142742"/>
    </reaction>
    <physiologicalReaction direction="left-to-right" evidence="9">
        <dbReference type="Rhea" id="RHEA:60561"/>
    </physiologicalReaction>
</comment>
<evidence type="ECO:0000256" key="4">
    <source>
        <dbReference type="ARBA" id="ARBA00022691"/>
    </source>
</evidence>
<proteinExistence type="inferred from homology"/>
<keyword evidence="4" id="KW-0949">S-adenosyl-L-methionine</keyword>
<protein>
    <submittedName>
        <fullName evidence="10">S-adenosyl-L-methionine-dependent methyltransferase</fullName>
    </submittedName>
</protein>
<dbReference type="PANTHER" id="PTHR43591">
    <property type="entry name" value="METHYLTRANSFERASE"/>
    <property type="match status" value="1"/>
</dbReference>
<dbReference type="Pfam" id="PF13489">
    <property type="entry name" value="Methyltransf_23"/>
    <property type="match status" value="1"/>
</dbReference>
<dbReference type="Proteomes" id="UP001285441">
    <property type="component" value="Unassembled WGS sequence"/>
</dbReference>
<reference evidence="10" key="2">
    <citation type="submission" date="2023-06" db="EMBL/GenBank/DDBJ databases">
        <authorList>
            <consortium name="Lawrence Berkeley National Laboratory"/>
            <person name="Haridas S."/>
            <person name="Hensen N."/>
            <person name="Bonometti L."/>
            <person name="Westerberg I."/>
            <person name="Brannstrom I.O."/>
            <person name="Guillou S."/>
            <person name="Cros-Aarteil S."/>
            <person name="Calhoun S."/>
            <person name="Kuo A."/>
            <person name="Mondo S."/>
            <person name="Pangilinan J."/>
            <person name="Riley R."/>
            <person name="LaButti K."/>
            <person name="Andreopoulos B."/>
            <person name="Lipzen A."/>
            <person name="Chen C."/>
            <person name="Yanf M."/>
            <person name="Daum C."/>
            <person name="Ng V."/>
            <person name="Clum A."/>
            <person name="Steindorff A."/>
            <person name="Ohm R."/>
            <person name="Martin F."/>
            <person name="Silar P."/>
            <person name="Natvig D."/>
            <person name="Lalanne C."/>
            <person name="Gautier V."/>
            <person name="Ament-velasquez S.L."/>
            <person name="Kruys A."/>
            <person name="Hutchinson M.I."/>
            <person name="Powell A.J."/>
            <person name="Barry K."/>
            <person name="Miller A.N."/>
            <person name="Grigoriev I.V."/>
            <person name="Debuchy R."/>
            <person name="Gladieux P."/>
            <person name="Thoren M.H."/>
            <person name="Johannesson H."/>
        </authorList>
    </citation>
    <scope>NUCLEOTIDE SEQUENCE</scope>
    <source>
        <strain evidence="10">CBS 232.78</strain>
    </source>
</reference>
<keyword evidence="11" id="KW-1185">Reference proteome</keyword>
<keyword evidence="3" id="KW-0808">Transferase</keyword>
<evidence type="ECO:0000256" key="6">
    <source>
        <dbReference type="ARBA" id="ARBA00023163"/>
    </source>
</evidence>
<evidence type="ECO:0000256" key="9">
    <source>
        <dbReference type="ARBA" id="ARBA00047870"/>
    </source>
</evidence>
<dbReference type="SUPFAM" id="SSF53335">
    <property type="entry name" value="S-adenosyl-L-methionine-dependent methyltransferases"/>
    <property type="match status" value="1"/>
</dbReference>
<evidence type="ECO:0000256" key="8">
    <source>
        <dbReference type="ARBA" id="ARBA00038158"/>
    </source>
</evidence>
<dbReference type="Gene3D" id="3.40.50.150">
    <property type="entry name" value="Vaccinia Virus protein VP39"/>
    <property type="match status" value="1"/>
</dbReference>
<comment type="caution">
    <text evidence="10">The sequence shown here is derived from an EMBL/GenBank/DDBJ whole genome shotgun (WGS) entry which is preliminary data.</text>
</comment>
<dbReference type="PANTHER" id="PTHR43591:SF30">
    <property type="entry name" value="PROTEIN-METHIONINE METHYLTRANSFERASE LAEA"/>
    <property type="match status" value="1"/>
</dbReference>
<evidence type="ECO:0000256" key="1">
    <source>
        <dbReference type="ARBA" id="ARBA00004123"/>
    </source>
</evidence>
<sequence>MGSVAPRFEPRINHEVYQENGRYYGTFRKGKYMFPIDETEMDRMDMMHKFFLVARKDQLHSSPFHNEVNPRTLDLGCGTGIWSIQMADKYSQGYHVGLDLNYIQPEFIPPNTEFQQKDIEVPWQDLNPGTWDLIHLRSLNGSISNWPRLYGEIIGHLRPHYGYVEQLEIDYIPRSDDGSLKQDSCVLYGLTKQRLADAGFVDIKEEIIDIALNGWPGDYHGMELGRWFNLGLTQGLEALSLAPLCRGHNKSSAEVIALVDRVKEEIRSRRLHAYCTLHIYTARKP</sequence>
<evidence type="ECO:0000313" key="10">
    <source>
        <dbReference type="EMBL" id="KAK3393755.1"/>
    </source>
</evidence>
<dbReference type="AlphaFoldDB" id="A0AAE0P5P2"/>
<dbReference type="GO" id="GO:0005634">
    <property type="term" value="C:nucleus"/>
    <property type="evidence" value="ECO:0007669"/>
    <property type="project" value="UniProtKB-SubCell"/>
</dbReference>
<comment type="subcellular location">
    <subcellularLocation>
        <location evidence="1">Nucleus</location>
    </subcellularLocation>
</comment>
<evidence type="ECO:0000256" key="7">
    <source>
        <dbReference type="ARBA" id="ARBA00023242"/>
    </source>
</evidence>
<comment type="similarity">
    <text evidence="8">Belongs to the methyltransferase superfamily. LaeA methyltransferase family.</text>
</comment>
<dbReference type="GO" id="GO:0008168">
    <property type="term" value="F:methyltransferase activity"/>
    <property type="evidence" value="ECO:0007669"/>
    <property type="project" value="UniProtKB-KW"/>
</dbReference>
<organism evidence="10 11">
    <name type="scientific">Podospora didyma</name>
    <dbReference type="NCBI Taxonomy" id="330526"/>
    <lineage>
        <taxon>Eukaryota</taxon>
        <taxon>Fungi</taxon>
        <taxon>Dikarya</taxon>
        <taxon>Ascomycota</taxon>
        <taxon>Pezizomycotina</taxon>
        <taxon>Sordariomycetes</taxon>
        <taxon>Sordariomycetidae</taxon>
        <taxon>Sordariales</taxon>
        <taxon>Podosporaceae</taxon>
        <taxon>Podospora</taxon>
    </lineage>
</organism>
<dbReference type="GO" id="GO:0032259">
    <property type="term" value="P:methylation"/>
    <property type="evidence" value="ECO:0007669"/>
    <property type="project" value="UniProtKB-KW"/>
</dbReference>
<keyword evidence="7" id="KW-0539">Nucleus</keyword>
<evidence type="ECO:0000256" key="5">
    <source>
        <dbReference type="ARBA" id="ARBA00023015"/>
    </source>
</evidence>
<accession>A0AAE0P5P2</accession>
<keyword evidence="2 10" id="KW-0489">Methyltransferase</keyword>
<evidence type="ECO:0000313" key="11">
    <source>
        <dbReference type="Proteomes" id="UP001285441"/>
    </source>
</evidence>
<gene>
    <name evidence="10" type="ORF">B0H63DRAFT_491566</name>
</gene>
<dbReference type="CDD" id="cd02440">
    <property type="entry name" value="AdoMet_MTases"/>
    <property type="match status" value="1"/>
</dbReference>
<name>A0AAE0P5P2_9PEZI</name>
<keyword evidence="5" id="KW-0805">Transcription regulation</keyword>
<reference evidence="10" key="1">
    <citation type="journal article" date="2023" name="Mol. Phylogenet. Evol.">
        <title>Genome-scale phylogeny and comparative genomics of the fungal order Sordariales.</title>
        <authorList>
            <person name="Hensen N."/>
            <person name="Bonometti L."/>
            <person name="Westerberg I."/>
            <person name="Brannstrom I.O."/>
            <person name="Guillou S."/>
            <person name="Cros-Aarteil S."/>
            <person name="Calhoun S."/>
            <person name="Haridas S."/>
            <person name="Kuo A."/>
            <person name="Mondo S."/>
            <person name="Pangilinan J."/>
            <person name="Riley R."/>
            <person name="LaButti K."/>
            <person name="Andreopoulos B."/>
            <person name="Lipzen A."/>
            <person name="Chen C."/>
            <person name="Yan M."/>
            <person name="Daum C."/>
            <person name="Ng V."/>
            <person name="Clum A."/>
            <person name="Steindorff A."/>
            <person name="Ohm R.A."/>
            <person name="Martin F."/>
            <person name="Silar P."/>
            <person name="Natvig D.O."/>
            <person name="Lalanne C."/>
            <person name="Gautier V."/>
            <person name="Ament-Velasquez S.L."/>
            <person name="Kruys A."/>
            <person name="Hutchinson M.I."/>
            <person name="Powell A.J."/>
            <person name="Barry K."/>
            <person name="Miller A.N."/>
            <person name="Grigoriev I.V."/>
            <person name="Debuchy R."/>
            <person name="Gladieux P."/>
            <person name="Hiltunen Thoren M."/>
            <person name="Johannesson H."/>
        </authorList>
    </citation>
    <scope>NUCLEOTIDE SEQUENCE</scope>
    <source>
        <strain evidence="10">CBS 232.78</strain>
    </source>
</reference>
<evidence type="ECO:0000256" key="2">
    <source>
        <dbReference type="ARBA" id="ARBA00022603"/>
    </source>
</evidence>
<evidence type="ECO:0000256" key="3">
    <source>
        <dbReference type="ARBA" id="ARBA00022679"/>
    </source>
</evidence>
<keyword evidence="6" id="KW-0804">Transcription</keyword>
<dbReference type="InterPro" id="IPR029063">
    <property type="entry name" value="SAM-dependent_MTases_sf"/>
</dbReference>